<dbReference type="Gene3D" id="3.40.109.30">
    <property type="entry name" value="putative nitroreductase (tm1586), domain 2"/>
    <property type="match status" value="1"/>
</dbReference>
<protein>
    <submittedName>
        <fullName evidence="2">Nitroreductase family protein</fullName>
    </submittedName>
</protein>
<dbReference type="Proteomes" id="UP001349994">
    <property type="component" value="Unassembled WGS sequence"/>
</dbReference>
<dbReference type="Gene3D" id="3.40.109.10">
    <property type="entry name" value="NADH Oxidase"/>
    <property type="match status" value="1"/>
</dbReference>
<evidence type="ECO:0000259" key="1">
    <source>
        <dbReference type="Pfam" id="PF14512"/>
    </source>
</evidence>
<accession>A0ABU6IFK5</accession>
<dbReference type="Pfam" id="PF14512">
    <property type="entry name" value="TM1586_NiRdase"/>
    <property type="match status" value="1"/>
</dbReference>
<proteinExistence type="predicted"/>
<evidence type="ECO:0000313" key="2">
    <source>
        <dbReference type="EMBL" id="MEC4175209.1"/>
    </source>
</evidence>
<dbReference type="InterPro" id="IPR000415">
    <property type="entry name" value="Nitroreductase-like"/>
</dbReference>
<dbReference type="InterPro" id="IPR029478">
    <property type="entry name" value="TM1586_NiRdase"/>
</dbReference>
<sequence length="247" mass="26815">MTSSPDTAADRFLSFWNGHLTPMEAIQARHAVRSYTDKPLAPSTVEALRAAIAAVNEETNLAIQLVLDEPRAFTGFKARLVNFTGVRNYLAMVGPECRELDGILGYYGEKLVLLAQALGLNSCWVGGTYKVVNRAYNVDLGQKLSAVVALGYGADSGVPHKSKAPEEVCPDYDRMPDWFQRGVQAALLAPTALNQQKFSFALVGEEAGMPLVRATTKRGAFTKMDLGIAQCHFEIGAGNADFAWAER</sequence>
<name>A0ABU6IFK5_9ACTN</name>
<dbReference type="RefSeq" id="WP_338208852.1">
    <property type="nucleotide sequence ID" value="NZ_JAYMFF010000002.1"/>
</dbReference>
<organism evidence="2 3">
    <name type="scientific">Adlercreutzia wanghongyangiae</name>
    <dbReference type="NCBI Taxonomy" id="3111451"/>
    <lineage>
        <taxon>Bacteria</taxon>
        <taxon>Bacillati</taxon>
        <taxon>Actinomycetota</taxon>
        <taxon>Coriobacteriia</taxon>
        <taxon>Eggerthellales</taxon>
        <taxon>Eggerthellaceae</taxon>
        <taxon>Adlercreutzia</taxon>
    </lineage>
</organism>
<comment type="caution">
    <text evidence="2">The sequence shown here is derived from an EMBL/GenBank/DDBJ whole genome shotgun (WGS) entry which is preliminary data.</text>
</comment>
<gene>
    <name evidence="2" type="ORF">VIN30_01955</name>
</gene>
<evidence type="ECO:0000313" key="3">
    <source>
        <dbReference type="Proteomes" id="UP001349994"/>
    </source>
</evidence>
<reference evidence="2 3" key="1">
    <citation type="submission" date="2024-01" db="EMBL/GenBank/DDBJ databases">
        <title>novel species in genus Adlercreutzia.</title>
        <authorList>
            <person name="Liu X."/>
        </authorList>
    </citation>
    <scope>NUCLEOTIDE SEQUENCE [LARGE SCALE GENOMIC DNA]</scope>
    <source>
        <strain evidence="2 3">R7</strain>
    </source>
</reference>
<feature type="domain" description="Putative nitroreductase TM1586" evidence="1">
    <location>
        <begin position="23"/>
        <end position="237"/>
    </location>
</feature>
<dbReference type="EMBL" id="JAYMFF010000002">
    <property type="protein sequence ID" value="MEC4175209.1"/>
    <property type="molecule type" value="Genomic_DNA"/>
</dbReference>
<dbReference type="SUPFAM" id="SSF55469">
    <property type="entry name" value="FMN-dependent nitroreductase-like"/>
    <property type="match status" value="1"/>
</dbReference>
<keyword evidence="3" id="KW-1185">Reference proteome</keyword>